<dbReference type="InterPro" id="IPR011009">
    <property type="entry name" value="Kinase-like_dom_sf"/>
</dbReference>
<keyword evidence="1" id="KW-0547">Nucleotide-binding</keyword>
<dbReference type="PROSITE" id="PS50011">
    <property type="entry name" value="PROTEIN_KINASE_DOM"/>
    <property type="match status" value="1"/>
</dbReference>
<accession>A0A1E5WEH1</accession>
<evidence type="ECO:0000313" key="5">
    <source>
        <dbReference type="EMBL" id="OEL35776.1"/>
    </source>
</evidence>
<comment type="caution">
    <text evidence="5">The sequence shown here is derived from an EMBL/GenBank/DDBJ whole genome shotgun (WGS) entry which is preliminary data.</text>
</comment>
<feature type="region of interest" description="Disordered" evidence="3">
    <location>
        <begin position="439"/>
        <end position="465"/>
    </location>
</feature>
<evidence type="ECO:0000256" key="1">
    <source>
        <dbReference type="ARBA" id="ARBA00022741"/>
    </source>
</evidence>
<dbReference type="Gene3D" id="1.10.510.10">
    <property type="entry name" value="Transferase(Phosphotransferase) domain 1"/>
    <property type="match status" value="1"/>
</dbReference>
<dbReference type="STRING" id="888268.A0A1E5WEH1"/>
<keyword evidence="2" id="KW-0067">ATP-binding</keyword>
<dbReference type="GO" id="GO:0005524">
    <property type="term" value="F:ATP binding"/>
    <property type="evidence" value="ECO:0007669"/>
    <property type="project" value="UniProtKB-KW"/>
</dbReference>
<proteinExistence type="predicted"/>
<sequence>MAPEVLLCEDCGAPVDMWALGCIMAELVAGQKLLPEHDLCQQLMNIVHLLGIPDEVSLVPLSLGVSVQSRLWEKVPEERLSQVGFDVLRGLLEYDPKDRLTAASALQMPWYAVLHRIWPSGRFGLAHPMTRVVRPVGSPIHAVTSGNHAPGLPPKTSHKSVPSMEWKWVQSFKEYPEILVLLCRMKLFFNPSTEMQLLLEEYSVENPPYAGQSGSGTKRPVEEIALLVPGAKKKRTIKHKAYQSEAGTGGGTEEAEMEDALGNPVAEVETDVAMQKSAPVPSLPLKLLRFKLKKTTKKKKTILATSTTTEKSMAVKHVESALPAQAAVEPMEWEEIELEPLSVGDVAAITQLPKNIPTPYSGGFVVQPSTSVMADMGGSDAVASPYAGEQVPPRIEDVVLDDLPPIPLKLLVVSLMASFDSFEIIGCVIDGQLRLQPERGAKGREPQEVTGVEEKPPPRLGSLVSSSRMTSTSWECYSYDCVTPL</sequence>
<dbReference type="Proteomes" id="UP000095767">
    <property type="component" value="Unassembled WGS sequence"/>
</dbReference>
<evidence type="ECO:0000256" key="2">
    <source>
        <dbReference type="ARBA" id="ARBA00022840"/>
    </source>
</evidence>
<dbReference type="PANTHER" id="PTHR24055">
    <property type="entry name" value="MITOGEN-ACTIVATED PROTEIN KINASE"/>
    <property type="match status" value="1"/>
</dbReference>
<keyword evidence="6" id="KW-1185">Reference proteome</keyword>
<feature type="compositionally biased region" description="Basic and acidic residues" evidence="3">
    <location>
        <begin position="439"/>
        <end position="457"/>
    </location>
</feature>
<dbReference type="InterPro" id="IPR050117">
    <property type="entry name" value="MAPK"/>
</dbReference>
<dbReference type="GO" id="GO:0004672">
    <property type="term" value="F:protein kinase activity"/>
    <property type="evidence" value="ECO:0007669"/>
    <property type="project" value="InterPro"/>
</dbReference>
<dbReference type="EMBL" id="LWDX02011019">
    <property type="protein sequence ID" value="OEL35776.1"/>
    <property type="molecule type" value="Genomic_DNA"/>
</dbReference>
<feature type="domain" description="Protein kinase" evidence="4">
    <location>
        <begin position="1"/>
        <end position="111"/>
    </location>
</feature>
<gene>
    <name evidence="5" type="ORF">BAE44_0003205</name>
</gene>
<dbReference type="Pfam" id="PF00069">
    <property type="entry name" value="Pkinase"/>
    <property type="match status" value="1"/>
</dbReference>
<protein>
    <recommendedName>
        <fullName evidence="4">Protein kinase domain-containing protein</fullName>
    </recommendedName>
</protein>
<dbReference type="InterPro" id="IPR000719">
    <property type="entry name" value="Prot_kinase_dom"/>
</dbReference>
<evidence type="ECO:0000259" key="4">
    <source>
        <dbReference type="PROSITE" id="PS50011"/>
    </source>
</evidence>
<dbReference type="AlphaFoldDB" id="A0A1E5WEH1"/>
<name>A0A1E5WEH1_9POAL</name>
<evidence type="ECO:0000256" key="3">
    <source>
        <dbReference type="SAM" id="MobiDB-lite"/>
    </source>
</evidence>
<dbReference type="SUPFAM" id="SSF56112">
    <property type="entry name" value="Protein kinase-like (PK-like)"/>
    <property type="match status" value="1"/>
</dbReference>
<organism evidence="5 6">
    <name type="scientific">Dichanthelium oligosanthes</name>
    <dbReference type="NCBI Taxonomy" id="888268"/>
    <lineage>
        <taxon>Eukaryota</taxon>
        <taxon>Viridiplantae</taxon>
        <taxon>Streptophyta</taxon>
        <taxon>Embryophyta</taxon>
        <taxon>Tracheophyta</taxon>
        <taxon>Spermatophyta</taxon>
        <taxon>Magnoliopsida</taxon>
        <taxon>Liliopsida</taxon>
        <taxon>Poales</taxon>
        <taxon>Poaceae</taxon>
        <taxon>PACMAD clade</taxon>
        <taxon>Panicoideae</taxon>
        <taxon>Panicodae</taxon>
        <taxon>Paniceae</taxon>
        <taxon>Dichantheliinae</taxon>
        <taxon>Dichanthelium</taxon>
    </lineage>
</organism>
<evidence type="ECO:0000313" key="6">
    <source>
        <dbReference type="Proteomes" id="UP000095767"/>
    </source>
</evidence>
<reference evidence="5 6" key="1">
    <citation type="submission" date="2016-09" db="EMBL/GenBank/DDBJ databases">
        <title>The draft genome of Dichanthelium oligosanthes: A C3 panicoid grass species.</title>
        <authorList>
            <person name="Studer A.J."/>
            <person name="Schnable J.C."/>
            <person name="Brutnell T.P."/>
        </authorList>
    </citation>
    <scope>NUCLEOTIDE SEQUENCE [LARGE SCALE GENOMIC DNA]</scope>
    <source>
        <strain evidence="6">cv. Kellogg 1175</strain>
        <tissue evidence="5">Leaf</tissue>
    </source>
</reference>